<evidence type="ECO:0000256" key="7">
    <source>
        <dbReference type="ARBA" id="ARBA00022801"/>
    </source>
</evidence>
<keyword evidence="10" id="KW-1015">Disulfide bond</keyword>
<dbReference type="SUPFAM" id="SSF53187">
    <property type="entry name" value="Zn-dependent exopeptidases"/>
    <property type="match status" value="1"/>
</dbReference>
<dbReference type="FunFam" id="3.40.630.10:FF:000084">
    <property type="entry name" value="Carboxypeptidase B2"/>
    <property type="match status" value="1"/>
</dbReference>
<dbReference type="Proteomes" id="UP001162156">
    <property type="component" value="Unassembled WGS sequence"/>
</dbReference>
<dbReference type="PRINTS" id="PR00765">
    <property type="entry name" value="CRBOXYPTASEA"/>
</dbReference>
<dbReference type="PANTHER" id="PTHR11705">
    <property type="entry name" value="PROTEASE FAMILY M14 CARBOXYPEPTIDASE A,B"/>
    <property type="match status" value="1"/>
</dbReference>
<keyword evidence="9" id="KW-0482">Metalloprotease</keyword>
<name>A0AAV8X2M8_9CUCU</name>
<evidence type="ECO:0000256" key="5">
    <source>
        <dbReference type="ARBA" id="ARBA00022723"/>
    </source>
</evidence>
<evidence type="ECO:0000256" key="10">
    <source>
        <dbReference type="ARBA" id="ARBA00023157"/>
    </source>
</evidence>
<keyword evidence="15" id="KW-1185">Reference proteome</keyword>
<evidence type="ECO:0000256" key="9">
    <source>
        <dbReference type="ARBA" id="ARBA00023049"/>
    </source>
</evidence>
<keyword evidence="4" id="KW-0645">Protease</keyword>
<evidence type="ECO:0000256" key="2">
    <source>
        <dbReference type="ARBA" id="ARBA00005988"/>
    </source>
</evidence>
<comment type="similarity">
    <text evidence="2 12">Belongs to the peptidase M14 family.</text>
</comment>
<dbReference type="GO" id="GO:0008270">
    <property type="term" value="F:zinc ion binding"/>
    <property type="evidence" value="ECO:0007669"/>
    <property type="project" value="InterPro"/>
</dbReference>
<sequence>MKMKLYALNLVVFISLISTGYTFSYDGYKVYQVIPKTTDVAKLLKTFENNEHFDFWSDVRFLNIPVDIMVSPFAQHLFEAVMEKENIKYTTTVNNVEDIIVSRIEKNINAYLERLATDYPDIVKTEVIGRSFEGRNLTLIRISSGGSNKPTIFAEAAIHAREWIAPPVALYVINQLVENPENANMIQHVDWAIIPVLNPDGYEYTHTTLECFLSLITVGHSTDRQLFVFKSLTINCFRLVFWRKTRTPGSICDGVDANRNFDAVWNARGASIWQCDLTYAGFRVFSELETQAVRNYVLSHKQDIKLFLDIHSFGRWFLYPWAYTNDDVDNLDELRYLGQLFSDAIYSVNGTVYTVDSFASGLYYASGTSVDWVKKNGINLAYTIELPPGGSGFDPPPTSIQPVVEETWAGFKALHNYIQTNFVH</sequence>
<dbReference type="SUPFAM" id="SSF54897">
    <property type="entry name" value="Protease propeptides/inhibitors"/>
    <property type="match status" value="1"/>
</dbReference>
<dbReference type="InterPro" id="IPR036990">
    <property type="entry name" value="M14A-like_propep"/>
</dbReference>
<proteinExistence type="inferred from homology"/>
<protein>
    <recommendedName>
        <fullName evidence="11">Zinc carboxypeptidase A 1</fullName>
    </recommendedName>
</protein>
<evidence type="ECO:0000256" key="11">
    <source>
        <dbReference type="ARBA" id="ARBA00069039"/>
    </source>
</evidence>
<organism evidence="14 15">
    <name type="scientific">Rhamnusium bicolor</name>
    <dbReference type="NCBI Taxonomy" id="1586634"/>
    <lineage>
        <taxon>Eukaryota</taxon>
        <taxon>Metazoa</taxon>
        <taxon>Ecdysozoa</taxon>
        <taxon>Arthropoda</taxon>
        <taxon>Hexapoda</taxon>
        <taxon>Insecta</taxon>
        <taxon>Pterygota</taxon>
        <taxon>Neoptera</taxon>
        <taxon>Endopterygota</taxon>
        <taxon>Coleoptera</taxon>
        <taxon>Polyphaga</taxon>
        <taxon>Cucujiformia</taxon>
        <taxon>Chrysomeloidea</taxon>
        <taxon>Cerambycidae</taxon>
        <taxon>Lepturinae</taxon>
        <taxon>Rhagiini</taxon>
        <taxon>Rhamnusium</taxon>
    </lineage>
</organism>
<reference evidence="14" key="1">
    <citation type="journal article" date="2023" name="Insect Mol. Biol.">
        <title>Genome sequencing provides insights into the evolution of gene families encoding plant cell wall-degrading enzymes in longhorned beetles.</title>
        <authorList>
            <person name="Shin N.R."/>
            <person name="Okamura Y."/>
            <person name="Kirsch R."/>
            <person name="Pauchet Y."/>
        </authorList>
    </citation>
    <scope>NUCLEOTIDE SEQUENCE</scope>
    <source>
        <strain evidence="14">RBIC_L_NR</strain>
    </source>
</reference>
<keyword evidence="5" id="KW-0479">Metal-binding</keyword>
<keyword evidence="7" id="KW-0378">Hydrolase</keyword>
<dbReference type="Gene3D" id="3.30.70.340">
    <property type="entry name" value="Metallocarboxypeptidase-like"/>
    <property type="match status" value="1"/>
</dbReference>
<accession>A0AAV8X2M8</accession>
<dbReference type="Gene3D" id="3.40.630.10">
    <property type="entry name" value="Zn peptidases"/>
    <property type="match status" value="1"/>
</dbReference>
<dbReference type="PROSITE" id="PS52035">
    <property type="entry name" value="PEPTIDASE_M14"/>
    <property type="match status" value="1"/>
</dbReference>
<evidence type="ECO:0000256" key="4">
    <source>
        <dbReference type="ARBA" id="ARBA00022670"/>
    </source>
</evidence>
<dbReference type="CDD" id="cd03860">
    <property type="entry name" value="M14_CP_A-B_like"/>
    <property type="match status" value="1"/>
</dbReference>
<dbReference type="SMART" id="SM00631">
    <property type="entry name" value="Zn_pept"/>
    <property type="match status" value="1"/>
</dbReference>
<keyword evidence="8" id="KW-0862">Zinc</keyword>
<dbReference type="Pfam" id="PF02244">
    <property type="entry name" value="Propep_M14"/>
    <property type="match status" value="1"/>
</dbReference>
<dbReference type="Pfam" id="PF00246">
    <property type="entry name" value="Peptidase_M14"/>
    <property type="match status" value="1"/>
</dbReference>
<dbReference type="FunFam" id="3.30.70.340:FF:000002">
    <property type="entry name" value="Carboxypeptidase A"/>
    <property type="match status" value="1"/>
</dbReference>
<feature type="domain" description="Peptidase M14" evidence="13">
    <location>
        <begin position="99"/>
        <end position="418"/>
    </location>
</feature>
<comment type="caution">
    <text evidence="14">The sequence shown here is derived from an EMBL/GenBank/DDBJ whole genome shotgun (WGS) entry which is preliminary data.</text>
</comment>
<keyword evidence="6" id="KW-0732">Signal</keyword>
<evidence type="ECO:0000256" key="1">
    <source>
        <dbReference type="ARBA" id="ARBA00001947"/>
    </source>
</evidence>
<dbReference type="PANTHER" id="PTHR11705:SF140">
    <property type="entry name" value="FI02848P-RELATED"/>
    <property type="match status" value="1"/>
</dbReference>
<dbReference type="GO" id="GO:0004181">
    <property type="term" value="F:metallocarboxypeptidase activity"/>
    <property type="evidence" value="ECO:0007669"/>
    <property type="project" value="InterPro"/>
</dbReference>
<dbReference type="InterPro" id="IPR000834">
    <property type="entry name" value="Peptidase_M14"/>
</dbReference>
<dbReference type="GO" id="GO:0006508">
    <property type="term" value="P:proteolysis"/>
    <property type="evidence" value="ECO:0007669"/>
    <property type="project" value="UniProtKB-KW"/>
</dbReference>
<evidence type="ECO:0000259" key="13">
    <source>
        <dbReference type="PROSITE" id="PS52035"/>
    </source>
</evidence>
<evidence type="ECO:0000313" key="15">
    <source>
        <dbReference type="Proteomes" id="UP001162156"/>
    </source>
</evidence>
<evidence type="ECO:0000313" key="14">
    <source>
        <dbReference type="EMBL" id="KAJ8932660.1"/>
    </source>
</evidence>
<evidence type="ECO:0000256" key="3">
    <source>
        <dbReference type="ARBA" id="ARBA00022645"/>
    </source>
</evidence>
<dbReference type="GO" id="GO:0005615">
    <property type="term" value="C:extracellular space"/>
    <property type="evidence" value="ECO:0007669"/>
    <property type="project" value="TreeGrafter"/>
</dbReference>
<gene>
    <name evidence="14" type="ORF">NQ314_014537</name>
</gene>
<keyword evidence="3" id="KW-0121">Carboxypeptidase</keyword>
<dbReference type="AlphaFoldDB" id="A0AAV8X2M8"/>
<feature type="active site" description="Proton donor/acceptor" evidence="12">
    <location>
        <position position="385"/>
    </location>
</feature>
<evidence type="ECO:0000256" key="6">
    <source>
        <dbReference type="ARBA" id="ARBA00022729"/>
    </source>
</evidence>
<comment type="cofactor">
    <cofactor evidence="1">
        <name>Zn(2+)</name>
        <dbReference type="ChEBI" id="CHEBI:29105"/>
    </cofactor>
</comment>
<evidence type="ECO:0000256" key="12">
    <source>
        <dbReference type="PROSITE-ProRule" id="PRU01379"/>
    </source>
</evidence>
<dbReference type="EMBL" id="JANEYF010003990">
    <property type="protein sequence ID" value="KAJ8932660.1"/>
    <property type="molecule type" value="Genomic_DNA"/>
</dbReference>
<evidence type="ECO:0000256" key="8">
    <source>
        <dbReference type="ARBA" id="ARBA00022833"/>
    </source>
</evidence>
<dbReference type="InterPro" id="IPR003146">
    <property type="entry name" value="M14A_act_pep"/>
</dbReference>